<comment type="function">
    <text evidence="7">The UvrABC repair system catalyzes the recognition and processing of DNA lesions. UvrC both incises the 5' and 3' sides of the lesion. The N-terminal half is responsible for the 3' incision and the C-terminal half is responsible for the 5' incision.</text>
</comment>
<evidence type="ECO:0000256" key="6">
    <source>
        <dbReference type="ARBA" id="ARBA00023236"/>
    </source>
</evidence>
<feature type="domain" description="GIY-YIG" evidence="9">
    <location>
        <begin position="23"/>
        <end position="102"/>
    </location>
</feature>
<dbReference type="Pfam" id="PF12826">
    <property type="entry name" value="HHH_2"/>
    <property type="match status" value="1"/>
</dbReference>
<name>A0ABT9UWN9_9FIRM</name>
<comment type="similarity">
    <text evidence="7">Belongs to the UvrC family.</text>
</comment>
<dbReference type="PANTHER" id="PTHR30562:SF1">
    <property type="entry name" value="UVRABC SYSTEM PROTEIN C"/>
    <property type="match status" value="1"/>
</dbReference>
<dbReference type="Gene3D" id="3.30.420.340">
    <property type="entry name" value="UvrC, RNAse H endonuclease domain"/>
    <property type="match status" value="1"/>
</dbReference>
<dbReference type="Pfam" id="PF02151">
    <property type="entry name" value="UVR"/>
    <property type="match status" value="1"/>
</dbReference>
<dbReference type="PROSITE" id="PS50164">
    <property type="entry name" value="GIY_YIG"/>
    <property type="match status" value="1"/>
</dbReference>
<keyword evidence="3 7" id="KW-0228">DNA excision</keyword>
<dbReference type="SUPFAM" id="SSF46600">
    <property type="entry name" value="C-terminal UvrC-binding domain of UvrB"/>
    <property type="match status" value="1"/>
</dbReference>
<dbReference type="PANTHER" id="PTHR30562">
    <property type="entry name" value="UVRC/OXIDOREDUCTASE"/>
    <property type="match status" value="1"/>
</dbReference>
<dbReference type="Gene3D" id="1.10.150.20">
    <property type="entry name" value="5' to 3' exonuclease, C-terminal subdomain"/>
    <property type="match status" value="1"/>
</dbReference>
<evidence type="ECO:0000313" key="12">
    <source>
        <dbReference type="Proteomes" id="UP001228504"/>
    </source>
</evidence>
<reference evidence="11 12" key="1">
    <citation type="submission" date="2023-07" db="EMBL/GenBank/DDBJ databases">
        <title>Genomic Encyclopedia of Type Strains, Phase IV (KMG-IV): sequencing the most valuable type-strain genomes for metagenomic binning, comparative biology and taxonomic classification.</title>
        <authorList>
            <person name="Goeker M."/>
        </authorList>
    </citation>
    <scope>NUCLEOTIDE SEQUENCE [LARGE SCALE GENOMIC DNA]</scope>
    <source>
        <strain evidence="11 12">DSM 20694</strain>
    </source>
</reference>
<evidence type="ECO:0000259" key="10">
    <source>
        <dbReference type="PROSITE" id="PS50165"/>
    </source>
</evidence>
<dbReference type="InterPro" id="IPR001162">
    <property type="entry name" value="UvrC_RNase_H_dom"/>
</dbReference>
<dbReference type="Pfam" id="PF01541">
    <property type="entry name" value="GIY-YIG"/>
    <property type="match status" value="1"/>
</dbReference>
<proteinExistence type="inferred from homology"/>
<evidence type="ECO:0000313" key="11">
    <source>
        <dbReference type="EMBL" id="MDQ0150741.1"/>
    </source>
</evidence>
<feature type="domain" description="UVR" evidence="8">
    <location>
        <begin position="214"/>
        <end position="249"/>
    </location>
</feature>
<keyword evidence="2 7" id="KW-0227">DNA damage</keyword>
<dbReference type="NCBIfam" id="TIGR00194">
    <property type="entry name" value="uvrC"/>
    <property type="match status" value="1"/>
</dbReference>
<dbReference type="SMART" id="SM00465">
    <property type="entry name" value="GIYc"/>
    <property type="match status" value="1"/>
</dbReference>
<dbReference type="HAMAP" id="MF_00203">
    <property type="entry name" value="UvrC"/>
    <property type="match status" value="1"/>
</dbReference>
<dbReference type="InterPro" id="IPR010994">
    <property type="entry name" value="RuvA_2-like"/>
</dbReference>
<dbReference type="Pfam" id="PF08459">
    <property type="entry name" value="UvrC_RNaseH_dom"/>
    <property type="match status" value="1"/>
</dbReference>
<evidence type="ECO:0000256" key="7">
    <source>
        <dbReference type="HAMAP-Rule" id="MF_00203"/>
    </source>
</evidence>
<protein>
    <recommendedName>
        <fullName evidence="7">UvrABC system protein C</fullName>
        <shortName evidence="7">Protein UvrC</shortName>
    </recommendedName>
    <alternativeName>
        <fullName evidence="7">Excinuclease ABC subunit C</fullName>
    </alternativeName>
</protein>
<accession>A0ABT9UWN9</accession>
<evidence type="ECO:0000256" key="3">
    <source>
        <dbReference type="ARBA" id="ARBA00022769"/>
    </source>
</evidence>
<evidence type="ECO:0000256" key="2">
    <source>
        <dbReference type="ARBA" id="ARBA00022763"/>
    </source>
</evidence>
<keyword evidence="4 7" id="KW-0267">Excision nuclease</keyword>
<dbReference type="Proteomes" id="UP001228504">
    <property type="component" value="Unassembled WGS sequence"/>
</dbReference>
<gene>
    <name evidence="7" type="primary">uvrC</name>
    <name evidence="11" type="ORF">J2S18_002711</name>
</gene>
<dbReference type="InterPro" id="IPR038476">
    <property type="entry name" value="UvrC_RNase_H_dom_sf"/>
</dbReference>
<dbReference type="EMBL" id="JAUSUF010000012">
    <property type="protein sequence ID" value="MDQ0150741.1"/>
    <property type="molecule type" value="Genomic_DNA"/>
</dbReference>
<dbReference type="Gene3D" id="3.40.1440.10">
    <property type="entry name" value="GIY-YIG endonuclease"/>
    <property type="match status" value="1"/>
</dbReference>
<sequence>MITDIKEGIKIFDFEHQLKILPDKPGVYLMKNSLGEIIYVGKAKILKNRVRQYFRNSKNHSEKVRAMVKNIAEFEYIVTDSEMEALILECNLIKKHTPKYNIALKDDKFYPFIKITTNEDFPRVFVTRNFAKDGNKYFGPYTNGGAVYETINLIRKVFPIRTCKRTIVEGGEPTRPCLNFHINKCNGPCGGYVSKKDYGIMINSIIDILNGKDKEVTNNLKKNMEEAANNFEFEKAASYRDKILAIDTLVQKQKMFKVTDEDEDFINIYSDEKDSCVQVFFLREGKVTGREHFIIENTAGDEVSEILSKFIVNFYSGVAKIGKNIYVPEIEDKDILEELLTIKRGSKVWIKIPQKGSKKSMLDMVKENAKITLEQFKDKILKEKEINKISLIELSELLSLDDIPSRIEAYDISNIQGVDSVGSMIVFEDGKAKNSDYRRFRIKTVKGANDYDSMREILERRFSHGLKEIKEIQDRELVFSKGKFSNFPDLIMMDGGKGQVNIALEVLKKLNIEIPVCGLVKDDKHQTRGIIYNNEELIINRGSNLMQLIRRIQDEVHRFAITYHRSLRDKRTLHSILDDIPNVGNKRRKELLMKFGSVEQVKKASLEELLETPSIDKKAAQSIIEYFRGHEKKEK</sequence>
<feature type="domain" description="UvrC family homology region profile" evidence="10">
    <location>
        <begin position="265"/>
        <end position="507"/>
    </location>
</feature>
<evidence type="ECO:0000259" key="8">
    <source>
        <dbReference type="PROSITE" id="PS50151"/>
    </source>
</evidence>
<organism evidence="11 12">
    <name type="scientific">Eubacterium multiforme</name>
    <dbReference type="NCBI Taxonomy" id="83339"/>
    <lineage>
        <taxon>Bacteria</taxon>
        <taxon>Bacillati</taxon>
        <taxon>Bacillota</taxon>
        <taxon>Clostridia</taxon>
        <taxon>Eubacteriales</taxon>
        <taxon>Eubacteriaceae</taxon>
        <taxon>Eubacterium</taxon>
    </lineage>
</organism>
<comment type="subcellular location">
    <subcellularLocation>
        <location evidence="7">Cytoplasm</location>
    </subcellularLocation>
</comment>
<dbReference type="InterPro" id="IPR004791">
    <property type="entry name" value="UvrC"/>
</dbReference>
<keyword evidence="1 7" id="KW-0963">Cytoplasm</keyword>
<dbReference type="InterPro" id="IPR035901">
    <property type="entry name" value="GIY-YIG_endonuc_sf"/>
</dbReference>
<evidence type="ECO:0000256" key="1">
    <source>
        <dbReference type="ARBA" id="ARBA00022490"/>
    </source>
</evidence>
<evidence type="ECO:0000256" key="5">
    <source>
        <dbReference type="ARBA" id="ARBA00023204"/>
    </source>
</evidence>
<keyword evidence="5 7" id="KW-0234">DNA repair</keyword>
<dbReference type="PROSITE" id="PS50151">
    <property type="entry name" value="UVR"/>
    <property type="match status" value="1"/>
</dbReference>
<dbReference type="PROSITE" id="PS50096">
    <property type="entry name" value="IQ"/>
    <property type="match status" value="1"/>
</dbReference>
<keyword evidence="6 7" id="KW-0742">SOS response</keyword>
<dbReference type="Pfam" id="PF22920">
    <property type="entry name" value="UvrC_RNaseH"/>
    <property type="match status" value="1"/>
</dbReference>
<dbReference type="PROSITE" id="PS50165">
    <property type="entry name" value="UVRC"/>
    <property type="match status" value="1"/>
</dbReference>
<dbReference type="InterPro" id="IPR047296">
    <property type="entry name" value="GIY-YIG_UvrC_Cho"/>
</dbReference>
<dbReference type="SUPFAM" id="SSF82771">
    <property type="entry name" value="GIY-YIG endonuclease"/>
    <property type="match status" value="1"/>
</dbReference>
<comment type="caution">
    <text evidence="11">The sequence shown here is derived from an EMBL/GenBank/DDBJ whole genome shotgun (WGS) entry which is preliminary data.</text>
</comment>
<dbReference type="SUPFAM" id="SSF47781">
    <property type="entry name" value="RuvA domain 2-like"/>
    <property type="match status" value="1"/>
</dbReference>
<keyword evidence="12" id="KW-1185">Reference proteome</keyword>
<dbReference type="InterPro" id="IPR041663">
    <property type="entry name" value="DisA/LigA_HHH"/>
</dbReference>
<comment type="subunit">
    <text evidence="7">Interacts with UvrB in an incision complex.</text>
</comment>
<evidence type="ECO:0000259" key="9">
    <source>
        <dbReference type="PROSITE" id="PS50164"/>
    </source>
</evidence>
<dbReference type="InterPro" id="IPR050066">
    <property type="entry name" value="UvrABC_protein_C"/>
</dbReference>
<dbReference type="InterPro" id="IPR000305">
    <property type="entry name" value="GIY-YIG_endonuc"/>
</dbReference>
<dbReference type="InterPro" id="IPR036876">
    <property type="entry name" value="UVR_dom_sf"/>
</dbReference>
<dbReference type="NCBIfam" id="NF001824">
    <property type="entry name" value="PRK00558.1-5"/>
    <property type="match status" value="1"/>
</dbReference>
<dbReference type="Gene3D" id="4.10.860.10">
    <property type="entry name" value="UVR domain"/>
    <property type="match status" value="1"/>
</dbReference>
<dbReference type="InterPro" id="IPR001943">
    <property type="entry name" value="UVR_dom"/>
</dbReference>
<dbReference type="CDD" id="cd10434">
    <property type="entry name" value="GIY-YIG_UvrC_Cho"/>
    <property type="match status" value="1"/>
</dbReference>
<evidence type="ECO:0000256" key="4">
    <source>
        <dbReference type="ARBA" id="ARBA00022881"/>
    </source>
</evidence>